<evidence type="ECO:0000256" key="2">
    <source>
        <dbReference type="ARBA" id="ARBA00023043"/>
    </source>
</evidence>
<dbReference type="InterPro" id="IPR002110">
    <property type="entry name" value="Ankyrin_rpt"/>
</dbReference>
<accession>A0A0F3MIC9</accession>
<keyword evidence="2 3" id="KW-0040">ANK repeat</keyword>
<evidence type="ECO:0000313" key="5">
    <source>
        <dbReference type="Proteomes" id="UP000033616"/>
    </source>
</evidence>
<dbReference type="PROSITE" id="PS50297">
    <property type="entry name" value="ANK_REP_REGION"/>
    <property type="match status" value="1"/>
</dbReference>
<dbReference type="PROSITE" id="PS50088">
    <property type="entry name" value="ANK_REPEAT"/>
    <property type="match status" value="2"/>
</dbReference>
<keyword evidence="1" id="KW-0677">Repeat</keyword>
<dbReference type="PANTHER" id="PTHR24198">
    <property type="entry name" value="ANKYRIN REPEAT AND PROTEIN KINASE DOMAIN-CONTAINING PROTEIN"/>
    <property type="match status" value="1"/>
</dbReference>
<sequence length="207" mass="22822">MSRLYQLIKSNELTKADVQKYKQDLNDLVDRCYIALHWAAIKDNSKATNLLVGSGADLNIQSVETKLTALHMAAITGKASNARIIIDAGANLDTRDNNGKTAYDLALDNNYIDTANIITKKDIIKICKDTQILGIKLPSVALHLEESKLLVLNTDCIARILSYINDNDDLQSLKGACTIKIYADVIEHNINMQAIGESGEELYDNAQ</sequence>
<organism evidence="4 5">
    <name type="scientific">Orientia chuto str. Dubai</name>
    <dbReference type="NCBI Taxonomy" id="1359168"/>
    <lineage>
        <taxon>Bacteria</taxon>
        <taxon>Pseudomonadati</taxon>
        <taxon>Pseudomonadota</taxon>
        <taxon>Alphaproteobacteria</taxon>
        <taxon>Rickettsiales</taxon>
        <taxon>Rickettsiaceae</taxon>
        <taxon>Rickettsieae</taxon>
        <taxon>Orientia</taxon>
    </lineage>
</organism>
<dbReference type="Gene3D" id="1.25.40.20">
    <property type="entry name" value="Ankyrin repeat-containing domain"/>
    <property type="match status" value="1"/>
</dbReference>
<dbReference type="SUPFAM" id="SSF48403">
    <property type="entry name" value="Ankyrin repeat"/>
    <property type="match status" value="1"/>
</dbReference>
<dbReference type="OrthoDB" id="5657095at2"/>
<feature type="repeat" description="ANK" evidence="3">
    <location>
        <begin position="65"/>
        <end position="97"/>
    </location>
</feature>
<name>A0A0F3MIC9_9RICK</name>
<proteinExistence type="predicted"/>
<dbReference type="PATRIC" id="fig|1359168.3.peg.554"/>
<keyword evidence="5" id="KW-1185">Reference proteome</keyword>
<dbReference type="Proteomes" id="UP000033616">
    <property type="component" value="Unassembled WGS sequence"/>
</dbReference>
<dbReference type="InterPro" id="IPR036770">
    <property type="entry name" value="Ankyrin_rpt-contain_sf"/>
</dbReference>
<reference evidence="4 5" key="1">
    <citation type="submission" date="2015-02" db="EMBL/GenBank/DDBJ databases">
        <title>Genome Sequencing of Rickettsiales.</title>
        <authorList>
            <person name="Daugherty S.C."/>
            <person name="Su Q."/>
            <person name="Abolude K."/>
            <person name="Beier-Sexton M."/>
            <person name="Carlyon J.A."/>
            <person name="Carter R."/>
            <person name="Day N.P."/>
            <person name="Dumler S.J."/>
            <person name="Dyachenko V."/>
            <person name="Godinez A."/>
            <person name="Kurtti T.J."/>
            <person name="Lichay M."/>
            <person name="Mullins K.E."/>
            <person name="Ott S."/>
            <person name="Pappas-Brown V."/>
            <person name="Paris D.H."/>
            <person name="Patel P."/>
            <person name="Richards A.L."/>
            <person name="Sadzewicz L."/>
            <person name="Sears K."/>
            <person name="Seidman D."/>
            <person name="Sengamalay N."/>
            <person name="Stenos J."/>
            <person name="Tallon L.J."/>
            <person name="Vincent G."/>
            <person name="Fraser C.M."/>
            <person name="Munderloh U."/>
            <person name="Dunning-Hotopp J.C."/>
        </authorList>
    </citation>
    <scope>NUCLEOTIDE SEQUENCE [LARGE SCALE GENOMIC DNA]</scope>
    <source>
        <strain evidence="4 5">Fuller</strain>
    </source>
</reference>
<dbReference type="STRING" id="1359168.OCHUTO_0825"/>
<dbReference type="RefSeq" id="WP_045797442.1">
    <property type="nucleotide sequence ID" value="NZ_LANP01000021.1"/>
</dbReference>
<dbReference type="PANTHER" id="PTHR24198:SF165">
    <property type="entry name" value="ANKYRIN REPEAT-CONTAINING PROTEIN-RELATED"/>
    <property type="match status" value="1"/>
</dbReference>
<dbReference type="Pfam" id="PF12796">
    <property type="entry name" value="Ank_2"/>
    <property type="match status" value="1"/>
</dbReference>
<dbReference type="SMART" id="SM00248">
    <property type="entry name" value="ANK"/>
    <property type="match status" value="3"/>
</dbReference>
<dbReference type="AlphaFoldDB" id="A0A0F3MIC9"/>
<comment type="caution">
    <text evidence="4">The sequence shown here is derived from an EMBL/GenBank/DDBJ whole genome shotgun (WGS) entry which is preliminary data.</text>
</comment>
<feature type="repeat" description="ANK" evidence="3">
    <location>
        <begin position="31"/>
        <end position="63"/>
    </location>
</feature>
<dbReference type="EMBL" id="LANP01000021">
    <property type="protein sequence ID" value="KJV55510.1"/>
    <property type="molecule type" value="Genomic_DNA"/>
</dbReference>
<evidence type="ECO:0000256" key="3">
    <source>
        <dbReference type="PROSITE-ProRule" id="PRU00023"/>
    </source>
</evidence>
<protein>
    <submittedName>
        <fullName evidence="4">Ankyrin repeat family protein</fullName>
    </submittedName>
</protein>
<evidence type="ECO:0000313" key="4">
    <source>
        <dbReference type="EMBL" id="KJV55510.1"/>
    </source>
</evidence>
<evidence type="ECO:0000256" key="1">
    <source>
        <dbReference type="ARBA" id="ARBA00022737"/>
    </source>
</evidence>
<gene>
    <name evidence="4" type="ORF">OCHUTO_0825</name>
</gene>